<dbReference type="Pfam" id="PF00107">
    <property type="entry name" value="ADH_zinc_N"/>
    <property type="match status" value="1"/>
</dbReference>
<dbReference type="InterPro" id="IPR036291">
    <property type="entry name" value="NAD(P)-bd_dom_sf"/>
</dbReference>
<name>W0V9K5_9BURK</name>
<dbReference type="HOGENOM" id="CLU_026673_3_4_4"/>
<protein>
    <submittedName>
        <fullName evidence="2">Zinc-binding dehydrogenase family protein</fullName>
    </submittedName>
</protein>
<dbReference type="OrthoDB" id="9787435at2"/>
<organism evidence="2 3">
    <name type="scientific">Janthinobacterium agaricidamnosum NBRC 102515 = DSM 9628</name>
    <dbReference type="NCBI Taxonomy" id="1349767"/>
    <lineage>
        <taxon>Bacteria</taxon>
        <taxon>Pseudomonadati</taxon>
        <taxon>Pseudomonadota</taxon>
        <taxon>Betaproteobacteria</taxon>
        <taxon>Burkholderiales</taxon>
        <taxon>Oxalobacteraceae</taxon>
        <taxon>Janthinobacterium</taxon>
    </lineage>
</organism>
<dbReference type="STRING" id="1349767.GJA_3685"/>
<dbReference type="Pfam" id="PF08240">
    <property type="entry name" value="ADH_N"/>
    <property type="match status" value="1"/>
</dbReference>
<dbReference type="Gene3D" id="3.40.50.720">
    <property type="entry name" value="NAD(P)-binding Rossmann-like Domain"/>
    <property type="match status" value="1"/>
</dbReference>
<dbReference type="PANTHER" id="PTHR45033">
    <property type="match status" value="1"/>
</dbReference>
<dbReference type="Gene3D" id="3.90.180.10">
    <property type="entry name" value="Medium-chain alcohol dehydrogenases, catalytic domain"/>
    <property type="match status" value="1"/>
</dbReference>
<evidence type="ECO:0000313" key="3">
    <source>
        <dbReference type="Proteomes" id="UP000027604"/>
    </source>
</evidence>
<dbReference type="PANTHER" id="PTHR45033:SF2">
    <property type="entry name" value="ZINC-TYPE ALCOHOL DEHYDROGENASE-LIKE PROTEIN C1773.06C"/>
    <property type="match status" value="1"/>
</dbReference>
<proteinExistence type="predicted"/>
<dbReference type="PATRIC" id="fig|1349767.4.peg.275"/>
<gene>
    <name evidence="2" type="ORF">GJA_3685</name>
</gene>
<dbReference type="InterPro" id="IPR011032">
    <property type="entry name" value="GroES-like_sf"/>
</dbReference>
<sequence length="343" mass="36340">MKKYLITNADQQLNSFQCVEADLPTPGFGEVLLKFHAASLNFLDLIVARGDFNFEGMVFPLVPGTDGAGVVAAIGPGVQGFSVGDAVIPNFHAGWVAGLPTLAELKPMRGVNLPGSLTEYGVVPAACLVPMPAHLSFEEAAALPIAAVTAWNAIAAGNVKPGSTVVLLGTGGVSLFALQFAKSQGARVIITSSSDDKLRRARELGADDTINYRTHPNWDEEVMRLTQHRGADLVVETIGQETFARSLKAAAIGATIFVIGVVSGADFQISIWPIMHKVLRIIGNDTGSIKDFRDAMRAIEAARITPVIDQVFAFEDAPAAYQKLAKGGHFGKIVISMNKSSSL</sequence>
<dbReference type="AlphaFoldDB" id="W0V9K5"/>
<dbReference type="SUPFAM" id="SSF51735">
    <property type="entry name" value="NAD(P)-binding Rossmann-fold domains"/>
    <property type="match status" value="1"/>
</dbReference>
<evidence type="ECO:0000313" key="2">
    <source>
        <dbReference type="EMBL" id="CDG84300.1"/>
    </source>
</evidence>
<dbReference type="eggNOG" id="COG0604">
    <property type="taxonomic scope" value="Bacteria"/>
</dbReference>
<dbReference type="InterPro" id="IPR020843">
    <property type="entry name" value="ER"/>
</dbReference>
<reference evidence="2 3" key="1">
    <citation type="journal article" date="2015" name="Genome Announc.">
        <title>Genome Sequence of Mushroom Soft-Rot Pathogen Janthinobacterium agaricidamnosum.</title>
        <authorList>
            <person name="Graupner K."/>
            <person name="Lackner G."/>
            <person name="Hertweck C."/>
        </authorList>
    </citation>
    <scope>NUCLEOTIDE SEQUENCE [LARGE SCALE GENOMIC DNA]</scope>
    <source>
        <strain evidence="3">NBRC 102515 / DSM 9628</strain>
    </source>
</reference>
<feature type="domain" description="Enoyl reductase (ER)" evidence="1">
    <location>
        <begin position="11"/>
        <end position="335"/>
    </location>
</feature>
<keyword evidence="3" id="KW-1185">Reference proteome</keyword>
<dbReference type="EMBL" id="HG322949">
    <property type="protein sequence ID" value="CDG84300.1"/>
    <property type="molecule type" value="Genomic_DNA"/>
</dbReference>
<dbReference type="InterPro" id="IPR013154">
    <property type="entry name" value="ADH-like_N"/>
</dbReference>
<dbReference type="InterPro" id="IPR013149">
    <property type="entry name" value="ADH-like_C"/>
</dbReference>
<accession>W0V9K5</accession>
<dbReference type="GO" id="GO:0016491">
    <property type="term" value="F:oxidoreductase activity"/>
    <property type="evidence" value="ECO:0007669"/>
    <property type="project" value="InterPro"/>
</dbReference>
<dbReference type="InterPro" id="IPR052711">
    <property type="entry name" value="Zinc_ADH-like"/>
</dbReference>
<evidence type="ECO:0000259" key="1">
    <source>
        <dbReference type="SMART" id="SM00829"/>
    </source>
</evidence>
<dbReference type="SMART" id="SM00829">
    <property type="entry name" value="PKS_ER"/>
    <property type="match status" value="1"/>
</dbReference>
<dbReference type="KEGG" id="jag:GJA_3685"/>
<dbReference type="CDD" id="cd08276">
    <property type="entry name" value="MDR7"/>
    <property type="match status" value="1"/>
</dbReference>
<dbReference type="RefSeq" id="WP_038494492.1">
    <property type="nucleotide sequence ID" value="NZ_BCTH01000089.1"/>
</dbReference>
<dbReference type="SUPFAM" id="SSF50129">
    <property type="entry name" value="GroES-like"/>
    <property type="match status" value="1"/>
</dbReference>
<dbReference type="Proteomes" id="UP000027604">
    <property type="component" value="Chromosome I"/>
</dbReference>